<dbReference type="STRING" id="604330.SAMN04489857_0454"/>
<dbReference type="RefSeq" id="WP_090844522.1">
    <property type="nucleotide sequence ID" value="NZ_FMZL01000001.1"/>
</dbReference>
<comment type="similarity">
    <text evidence="1">Belongs to the iron-sulfur cluster assembly SufBD family.</text>
</comment>
<evidence type="ECO:0000256" key="1">
    <source>
        <dbReference type="ARBA" id="ARBA00043967"/>
    </source>
</evidence>
<dbReference type="InterPro" id="IPR000825">
    <property type="entry name" value="SUF_FeS_clus_asmbl_SufBD_core"/>
</dbReference>
<evidence type="ECO:0000313" key="3">
    <source>
        <dbReference type="EMBL" id="SDB98430.1"/>
    </source>
</evidence>
<gene>
    <name evidence="3" type="ORF">SAMN04487824_101187</name>
</gene>
<dbReference type="InterPro" id="IPR037284">
    <property type="entry name" value="SUF_FeS_clus_asmbl_SufBD_sf"/>
</dbReference>
<dbReference type="Pfam" id="PF01458">
    <property type="entry name" value="SUFBD_core"/>
    <property type="match status" value="1"/>
</dbReference>
<accession>A0A1G6HW65</accession>
<protein>
    <submittedName>
        <fullName evidence="3">Uncharacterized protein family (UPF0051)</fullName>
    </submittedName>
</protein>
<proteinExistence type="inferred from homology"/>
<keyword evidence="4" id="KW-1185">Reference proteome</keyword>
<reference evidence="4" key="1">
    <citation type="submission" date="2016-10" db="EMBL/GenBank/DDBJ databases">
        <authorList>
            <person name="Varghese N."/>
            <person name="Submissions S."/>
        </authorList>
    </citation>
    <scope>NUCLEOTIDE SEQUENCE [LARGE SCALE GENOMIC DNA]</scope>
    <source>
        <strain evidence="4">DSM 22619</strain>
    </source>
</reference>
<evidence type="ECO:0000313" key="4">
    <source>
        <dbReference type="Proteomes" id="UP000198528"/>
    </source>
</evidence>
<dbReference type="SUPFAM" id="SSF101960">
    <property type="entry name" value="Stabilizer of iron transporter SufD"/>
    <property type="match status" value="1"/>
</dbReference>
<dbReference type="EMBL" id="FMZL01000001">
    <property type="protein sequence ID" value="SDB98430.1"/>
    <property type="molecule type" value="Genomic_DNA"/>
</dbReference>
<dbReference type="GO" id="GO:0016226">
    <property type="term" value="P:iron-sulfur cluster assembly"/>
    <property type="evidence" value="ECO:0007669"/>
    <property type="project" value="InterPro"/>
</dbReference>
<sequence length="383" mass="40805">MADNAKTEPMVTLERVNTPPAQTWNYLKTNDITLTVPRLSRKGDVYFALPRLFDRVETGMGAKVTDWVTSQAADATYVEVRAGEKNHAPIVVDVDSNAGVVSDTGVMVRHDADATVVVVARGADDDKRTSAALVRIVVEAGARLRLVEVVAEGDAHQHLESVGISADEGATVEVRQFFLGAGTTAAGICCALEGDNARVDLQSHYLGQGTQVLDINHVVRMAGKNGRADVRESGILNDAAHKTLRATIDLVHGGSGSKGNEIESVLVNGDDVVNKTMPVILCDEDDVQGNHGATIGSVDPQQMDYLMGRGLSREQAQGLFVRALFDDALIEAAHPLARKAVFDRAAAVLGQEVARDLLDTLGIELPADADQTAPTTREDARNA</sequence>
<dbReference type="PANTHER" id="PTHR30508">
    <property type="entry name" value="FES CLUSTER ASSEMBLY PROTEIN SUF"/>
    <property type="match status" value="1"/>
</dbReference>
<name>A0A1G6HW65_9ACTN</name>
<organism evidence="3 4">
    <name type="scientific">Parafannyhessea umbonata</name>
    <dbReference type="NCBI Taxonomy" id="604330"/>
    <lineage>
        <taxon>Bacteria</taxon>
        <taxon>Bacillati</taxon>
        <taxon>Actinomycetota</taxon>
        <taxon>Coriobacteriia</taxon>
        <taxon>Coriobacteriales</taxon>
        <taxon>Atopobiaceae</taxon>
        <taxon>Parafannyhessea</taxon>
    </lineage>
</organism>
<evidence type="ECO:0000259" key="2">
    <source>
        <dbReference type="Pfam" id="PF01458"/>
    </source>
</evidence>
<dbReference type="InterPro" id="IPR055346">
    <property type="entry name" value="Fe-S_cluster_assembly_SufBD"/>
</dbReference>
<dbReference type="AlphaFoldDB" id="A0A1G6HW65"/>
<dbReference type="Proteomes" id="UP000198528">
    <property type="component" value="Unassembled WGS sequence"/>
</dbReference>
<feature type="domain" description="SUF system FeS cluster assembly SufBD core" evidence="2">
    <location>
        <begin position="96"/>
        <end position="323"/>
    </location>
</feature>
<dbReference type="PANTHER" id="PTHR30508:SF1">
    <property type="entry name" value="UPF0051 PROTEIN ABCI8, CHLOROPLASTIC-RELATED"/>
    <property type="match status" value="1"/>
</dbReference>